<protein>
    <submittedName>
        <fullName evidence="1">Uncharacterized protein</fullName>
    </submittedName>
</protein>
<dbReference type="KEGG" id="nsh:GXM_08959"/>
<evidence type="ECO:0000313" key="2">
    <source>
        <dbReference type="Proteomes" id="UP000326678"/>
    </source>
</evidence>
<keyword evidence="2" id="KW-1185">Reference proteome</keyword>
<sequence>MPEAVLKGRVAPSSLPTQKCACEDWGKGKGNWGKGFKPFTHSLFPFTPPSHESELLVTGVSRRKGIGKAIAQQLAVLGADVFILRMGMKEDKVNFIINPCS</sequence>
<dbReference type="EMBL" id="CP045227">
    <property type="protein sequence ID" value="QFS51465.1"/>
    <property type="molecule type" value="Genomic_DNA"/>
</dbReference>
<organism evidence="1 2">
    <name type="scientific">Nostoc sphaeroides CCNUC1</name>
    <dbReference type="NCBI Taxonomy" id="2653204"/>
    <lineage>
        <taxon>Bacteria</taxon>
        <taxon>Bacillati</taxon>
        <taxon>Cyanobacteriota</taxon>
        <taxon>Cyanophyceae</taxon>
        <taxon>Nostocales</taxon>
        <taxon>Nostocaceae</taxon>
        <taxon>Nostoc</taxon>
    </lineage>
</organism>
<dbReference type="SUPFAM" id="SSF51735">
    <property type="entry name" value="NAD(P)-binding Rossmann-fold domains"/>
    <property type="match status" value="1"/>
</dbReference>
<name>A0A5P8WF56_9NOSO</name>
<reference evidence="1 2" key="1">
    <citation type="submission" date="2019-10" db="EMBL/GenBank/DDBJ databases">
        <title>Genomic and transcriptomic insights into the perfect genentic adaptation of a filamentous nitrogen-fixing cyanobacterium to rice fields.</title>
        <authorList>
            <person name="Chen Z."/>
        </authorList>
    </citation>
    <scope>NUCLEOTIDE SEQUENCE [LARGE SCALE GENOMIC DNA]</scope>
    <source>
        <strain evidence="1">CCNUC1</strain>
    </source>
</reference>
<dbReference type="Gene3D" id="3.40.50.720">
    <property type="entry name" value="NAD(P)-binding Rossmann-like Domain"/>
    <property type="match status" value="1"/>
</dbReference>
<dbReference type="AlphaFoldDB" id="A0A5P8WF56"/>
<accession>A0A5P8WF56</accession>
<proteinExistence type="predicted"/>
<evidence type="ECO:0000313" key="1">
    <source>
        <dbReference type="EMBL" id="QFS51465.1"/>
    </source>
</evidence>
<gene>
    <name evidence="1" type="ORF">GXM_08959</name>
</gene>
<dbReference type="InterPro" id="IPR036291">
    <property type="entry name" value="NAD(P)-bd_dom_sf"/>
</dbReference>
<dbReference type="Proteomes" id="UP000326678">
    <property type="component" value="Chromosome Gxm2"/>
</dbReference>